<organism evidence="4 5">
    <name type="scientific">Roseinatronobacter bogoriensis subsp. barguzinensis</name>
    <dbReference type="NCBI Taxonomy" id="441209"/>
    <lineage>
        <taxon>Bacteria</taxon>
        <taxon>Pseudomonadati</taxon>
        <taxon>Pseudomonadota</taxon>
        <taxon>Alphaproteobacteria</taxon>
        <taxon>Rhodobacterales</taxon>
        <taxon>Paracoccaceae</taxon>
        <taxon>Roseinatronobacter</taxon>
    </lineage>
</organism>
<dbReference type="GO" id="GO:0016810">
    <property type="term" value="F:hydrolase activity, acting on carbon-nitrogen (but not peptide) bonds"/>
    <property type="evidence" value="ECO:0007669"/>
    <property type="project" value="InterPro"/>
</dbReference>
<evidence type="ECO:0000313" key="5">
    <source>
        <dbReference type="Proteomes" id="UP000228948"/>
    </source>
</evidence>
<evidence type="ECO:0000313" key="4">
    <source>
        <dbReference type="EMBL" id="ATX67490.1"/>
    </source>
</evidence>
<keyword evidence="5" id="KW-1185">Reference proteome</keyword>
<evidence type="ECO:0000259" key="3">
    <source>
        <dbReference type="Pfam" id="PF01979"/>
    </source>
</evidence>
<sequence length="484" mass="52794">MHDLVIQCETIITVDSERRILENGWIAIDKDRISALGQGPAPAGRKRLARPHMIALPGLIDAHAHAGHGLVRAAGDGNGDVWFDICETIYARQAPPEFWYAEARLSQLERVLSGVTTAVSLLGGGADVMRTDSPDAGEAHCRATRESGLRTLLAVGPSRYPFPKSYARRDKQGRLQNFDLAFETQLEVSEDLVRKQNDILKRRTGVCLVAPVYTKEHLNSHGPAIRTLCDRVSELRETLEVIFMQDGHRAGSIATAKTLGQLGPWAALAHCVDLTPDDITALQTTGASVIHNPSAIMSILGRCPVPELLDIGVTVALGSDAAAPDRGYDMFRHMAQCMHYHRRHFREPAVMTEGKTLELATIGAARALGLDQDLGSLEVGKKADIILVDGFKPHLYPPVMHLNRITHFAGAADVDTVIVDGAILMEQRRPEYVSGPDILEHAAAVSSWIFEEAGITDSRNEKPDIWNTTREVTAGFRAAGSEID</sequence>
<dbReference type="PANTHER" id="PTHR43794">
    <property type="entry name" value="AMINOHYDROLASE SSNA-RELATED"/>
    <property type="match status" value="1"/>
</dbReference>
<dbReference type="InterPro" id="IPR006680">
    <property type="entry name" value="Amidohydro-rel"/>
</dbReference>
<dbReference type="EMBL" id="CP024899">
    <property type="protein sequence ID" value="ATX67490.1"/>
    <property type="molecule type" value="Genomic_DNA"/>
</dbReference>
<keyword evidence="2 4" id="KW-0378">Hydrolase</keyword>
<dbReference type="OrthoDB" id="9796020at2"/>
<dbReference type="Pfam" id="PF01979">
    <property type="entry name" value="Amidohydro_1"/>
    <property type="match status" value="1"/>
</dbReference>
<proteinExistence type="inferred from homology"/>
<name>A0A2K8KLS0_9RHOB</name>
<feature type="domain" description="Amidohydrolase-related" evidence="3">
    <location>
        <begin position="54"/>
        <end position="423"/>
    </location>
</feature>
<dbReference type="PANTHER" id="PTHR43794:SF11">
    <property type="entry name" value="AMIDOHYDROLASE-RELATED DOMAIN-CONTAINING PROTEIN"/>
    <property type="match status" value="1"/>
</dbReference>
<gene>
    <name evidence="4" type="ORF">BG454_18095</name>
</gene>
<dbReference type="SUPFAM" id="SSF51338">
    <property type="entry name" value="Composite domain of metallo-dependent hydrolases"/>
    <property type="match status" value="1"/>
</dbReference>
<dbReference type="Proteomes" id="UP000228948">
    <property type="component" value="Chromosome"/>
</dbReference>
<dbReference type="AlphaFoldDB" id="A0A2K8KLS0"/>
<comment type="similarity">
    <text evidence="1">Belongs to the metallo-dependent hydrolases superfamily. ATZ/TRZ family.</text>
</comment>
<protein>
    <submittedName>
        <fullName evidence="4">Amidohydrolase</fullName>
    </submittedName>
</protein>
<evidence type="ECO:0000256" key="1">
    <source>
        <dbReference type="ARBA" id="ARBA00006745"/>
    </source>
</evidence>
<dbReference type="Gene3D" id="3.20.20.140">
    <property type="entry name" value="Metal-dependent hydrolases"/>
    <property type="match status" value="1"/>
</dbReference>
<accession>A0A2K8KLS0</accession>
<dbReference type="InterPro" id="IPR050287">
    <property type="entry name" value="MTA/SAH_deaminase"/>
</dbReference>
<dbReference type="STRING" id="441209.GCA_001870665_03401"/>
<dbReference type="InterPro" id="IPR011059">
    <property type="entry name" value="Metal-dep_hydrolase_composite"/>
</dbReference>
<reference evidence="4 5" key="1">
    <citation type="submission" date="2017-11" db="EMBL/GenBank/DDBJ databases">
        <title>Revised Sequence and Annotation of the Rhodobaca barguzinensis strain alga05 Genome.</title>
        <authorList>
            <person name="Kopejtka K."/>
            <person name="Tomasch J.M."/>
            <person name="Bunk B."/>
            <person name="Koblizek M."/>
        </authorList>
    </citation>
    <scope>NUCLEOTIDE SEQUENCE [LARGE SCALE GENOMIC DNA]</scope>
    <source>
        <strain evidence="5">alga05</strain>
    </source>
</reference>
<dbReference type="InterPro" id="IPR032466">
    <property type="entry name" value="Metal_Hydrolase"/>
</dbReference>
<dbReference type="Gene3D" id="2.30.40.10">
    <property type="entry name" value="Urease, subunit C, domain 1"/>
    <property type="match status" value="1"/>
</dbReference>
<dbReference type="KEGG" id="rbg:BG454_18095"/>
<dbReference type="SUPFAM" id="SSF51556">
    <property type="entry name" value="Metallo-dependent hydrolases"/>
    <property type="match status" value="1"/>
</dbReference>
<evidence type="ECO:0000256" key="2">
    <source>
        <dbReference type="ARBA" id="ARBA00022801"/>
    </source>
</evidence>